<dbReference type="PANTHER" id="PTHR12975">
    <property type="entry name" value="TRANSPORT PROTEIN TRAPP"/>
    <property type="match status" value="1"/>
</dbReference>
<protein>
    <submittedName>
        <fullName evidence="3">Uncharacterized protein</fullName>
    </submittedName>
</protein>
<gene>
    <name evidence="3" type="ORF">TRFO_11347</name>
</gene>
<dbReference type="PANTHER" id="PTHR12975:SF6">
    <property type="entry name" value="TRAFFICKING PROTEIN PARTICLE COMPLEX SUBUNIT 8"/>
    <property type="match status" value="1"/>
</dbReference>
<dbReference type="GO" id="GO:1990072">
    <property type="term" value="C:TRAPPIII protein complex"/>
    <property type="evidence" value="ECO:0007669"/>
    <property type="project" value="TreeGrafter"/>
</dbReference>
<dbReference type="Proteomes" id="UP000179807">
    <property type="component" value="Unassembled WGS sequence"/>
</dbReference>
<feature type="region of interest" description="Disordered" evidence="2">
    <location>
        <begin position="774"/>
        <end position="812"/>
    </location>
</feature>
<evidence type="ECO:0000313" key="3">
    <source>
        <dbReference type="EMBL" id="OHS94090.1"/>
    </source>
</evidence>
<name>A0A1J4J401_9EUKA</name>
<feature type="compositionally biased region" description="Polar residues" evidence="2">
    <location>
        <begin position="713"/>
        <end position="742"/>
    </location>
</feature>
<feature type="region of interest" description="Disordered" evidence="2">
    <location>
        <begin position="196"/>
        <end position="222"/>
    </location>
</feature>
<comment type="caution">
    <text evidence="3">The sequence shown here is derived from an EMBL/GenBank/DDBJ whole genome shotgun (WGS) entry which is preliminary data.</text>
</comment>
<dbReference type="VEuPathDB" id="TrichDB:TRFO_11347"/>
<organism evidence="3 4">
    <name type="scientific">Tritrichomonas foetus</name>
    <dbReference type="NCBI Taxonomy" id="1144522"/>
    <lineage>
        <taxon>Eukaryota</taxon>
        <taxon>Metamonada</taxon>
        <taxon>Parabasalia</taxon>
        <taxon>Tritrichomonadida</taxon>
        <taxon>Tritrichomonadidae</taxon>
        <taxon>Tritrichomonas</taxon>
    </lineage>
</organism>
<proteinExistence type="predicted"/>
<accession>A0A1J4J401</accession>
<feature type="compositionally biased region" description="Polar residues" evidence="2">
    <location>
        <begin position="798"/>
        <end position="812"/>
    </location>
</feature>
<sequence length="1281" mass="147268">MNDSKNFVTQRYSPIFAQVVDSPADKLMKKCGVSFFELSRAICKKASRPIRIIELEKVQQVKFDALFSKVKQDVTLFSQSFASPEYEERDLTNPSLSPYKGLMPTALHYPSKESMNPPWCQTTFQHLMDAELFQNYNFCDLPLCITYVTAKGQQCLTMKDIKSSLLFPQWMNDFITEIPIFLILLCDNLSNSNNLNQKNQQKTENQQKNENGENNENVQDKENMRVEDYNHNASQKTENINYNNKGFTKVFELHFRTRQENEAGGIDPVDLRNLFDGNKEITTRENLGKFMTDKDLNEFRKVFGEIAAISKDLYMNSMRKLEVENSNNKKLKNVLNRFINKKKTVEKTTSFLKIPWRKVIRMQLAAFYMIECNYIEARHMYKKVDKSIKKLNIPDVKLLHQYMAAMAAIMVDDGEGKYKSGVTIVMNSISAKDMIFSLYVPLVNGEMSVKQGNYQDAIYYFREAIRKINHCWTSVNYEDKSLFLALLNERLAGVIVNQRKSLLATATAAIHYDACSQNAHSLRCLIWIIRALPHDSWQYLYQSATLAKAQILQNLSQWQRSLIDYKELLAKPDLSVMLQHRVITEFWAPFNRAEMVQDKTQVKINSLLEVKDLTLTDYTKPEYWGFRSTVFMELMEAFEKFHRNDKKIRITLDKWFDHGDKKAKKNLGPILVPVGSPVVVNIDFYNRYVFSVNLERVQLCVDFEKVQEIATTTTSHTSNNIRQINPPNNETSTNDTITSDASKNIDIENQLEPKIQSEELKLTEETVDNNMEFAEESNKKSDDDPNADQLTKNEEDNNIINPQSENNEPVTKSFTFETRKKEEKNSNLNENKTIQQKIDDLFVKSGENNSCELKRKKYTNENANFTITTIAKFDIVPGLSTKKMRFKILPLTEGKFTINRFIKNYWGYADTDIECGPLSFITISNKPQLAMAVHDFPEQTALYAITRFVIVIKNIDQKTTVKEFELAFDHNDMIISDTETPEKVGSVSFIKFNKELKAGETLNIPLLFRPSSTATVVSRFLVSIDGTIVSYAVKTAKIQKVLNIHSKTVQKTNDSKNHVVHCTVSGDVDGVRIYGIINQNGKFINSIKTKQKVLKSGQICSIVGFVSDETNTEAEPWRKYYMSEKFNLSLLFQLPDSRIPAQAPITFHPIVVKPTLLNRLRLEIPPVVHVVPGKLYKCRIWLNDTDGVDLEKYYLLVEPKNFVVGNAANGTKEDDVSSIGCRWVGQTKIRLCKENNFSFEFSFVVFRLGIYNVPGFYVTEEGANEKKEVNISQCFQALLVK</sequence>
<reference evidence="3" key="1">
    <citation type="submission" date="2016-10" db="EMBL/GenBank/DDBJ databases">
        <authorList>
            <person name="Benchimol M."/>
            <person name="Almeida L.G."/>
            <person name="Vasconcelos A.T."/>
            <person name="Perreira-Neves A."/>
            <person name="Rosa I.A."/>
            <person name="Tasca T."/>
            <person name="Bogo M.R."/>
            <person name="de Souza W."/>
        </authorList>
    </citation>
    <scope>NUCLEOTIDE SEQUENCE [LARGE SCALE GENOMIC DNA]</scope>
    <source>
        <strain evidence="3">K</strain>
    </source>
</reference>
<keyword evidence="1" id="KW-0175">Coiled coil</keyword>
<dbReference type="InterPro" id="IPR024420">
    <property type="entry name" value="TRAPP_III_complex_Trs85"/>
</dbReference>
<dbReference type="EMBL" id="MLAK01001348">
    <property type="protein sequence ID" value="OHS94090.1"/>
    <property type="molecule type" value="Genomic_DNA"/>
</dbReference>
<dbReference type="GeneID" id="94830694"/>
<evidence type="ECO:0000256" key="1">
    <source>
        <dbReference type="SAM" id="Coils"/>
    </source>
</evidence>
<evidence type="ECO:0000313" key="4">
    <source>
        <dbReference type="Proteomes" id="UP000179807"/>
    </source>
</evidence>
<keyword evidence="4" id="KW-1185">Reference proteome</keyword>
<feature type="region of interest" description="Disordered" evidence="2">
    <location>
        <begin position="713"/>
        <end position="744"/>
    </location>
</feature>
<evidence type="ECO:0000256" key="2">
    <source>
        <dbReference type="SAM" id="MobiDB-lite"/>
    </source>
</evidence>
<dbReference type="RefSeq" id="XP_068347227.1">
    <property type="nucleotide sequence ID" value="XM_068495990.1"/>
</dbReference>
<feature type="coiled-coil region" evidence="1">
    <location>
        <begin position="321"/>
        <end position="348"/>
    </location>
</feature>